<dbReference type="AlphaFoldDB" id="F9WWK0"/>
<name>F9WWK0_ZYMTI</name>
<dbReference type="OMA" id="ELENEYC"/>
<dbReference type="SUPFAM" id="SSF160443">
    <property type="entry name" value="SMR domain-like"/>
    <property type="match status" value="1"/>
</dbReference>
<sequence>MPSYNRPFYNVQSEYCPPLDPALLSAILSDYDLTEESNVQEARATLDSLKESALSEEELGFDASGTGGREHGSVDERAESGRDSASVSRYTDLSSVSHGIASLNLEQSAHDGSENGSTEDLENLSEEDKISTLVAVFEGRVTRYSVQHTLKKCNGKWHPAMEELLNHVYLNDTEGSSDEKKVSTKSIDAFSEENIHRRGRKGKNRQKALRVRDINSASSTPEGSPAPSTNRWQSSAQDIDFIASRVSTPRATIASIYSKNNSSLPKTIAAVLKLERADDFSQPLSDPLMIANAHDLQSDFSSLSQAYINALVFTTHPSLATASDLAAALTRPPSPPTNGVGIQIIPQYTKPILDFSDDDHLPVRSSRPVSSISHSDSTALAGIYAQSRSLALEQARAAHRRAKSNRLMSGAAAYYHQEASNYSSLSSAATASAADHLASSQSTATSVDLHGIDVLNGVRIARERVEAWWNGLGEHRVNGRVGADGRSEGFRVVVGRGTHSVGGKGRLGPAVGGMLKREGWRVQDEGAVLWVKGRVK</sequence>
<reference evidence="3 4" key="1">
    <citation type="journal article" date="2011" name="PLoS Genet.">
        <title>Finished genome of the fungal wheat pathogen Mycosphaerella graminicola reveals dispensome structure, chromosome plasticity, and stealth pathogenesis.</title>
        <authorList>
            <person name="Goodwin S.B."/>
            <person name="Ben M'barek S."/>
            <person name="Dhillon B."/>
            <person name="Wittenberg A.H.J."/>
            <person name="Crane C.F."/>
            <person name="Hane J.K."/>
            <person name="Foster A.J."/>
            <person name="Van der Lee T.A.J."/>
            <person name="Grimwood J."/>
            <person name="Aerts A."/>
            <person name="Antoniw J."/>
            <person name="Bailey A."/>
            <person name="Bluhm B."/>
            <person name="Bowler J."/>
            <person name="Bristow J."/>
            <person name="van der Burgt A."/>
            <person name="Canto-Canche B."/>
            <person name="Churchill A.C.L."/>
            <person name="Conde-Ferraez L."/>
            <person name="Cools H.J."/>
            <person name="Coutinho P.M."/>
            <person name="Csukai M."/>
            <person name="Dehal P."/>
            <person name="De Wit P."/>
            <person name="Donzelli B."/>
            <person name="van de Geest H.C."/>
            <person name="van Ham R.C.H.J."/>
            <person name="Hammond-Kosack K.E."/>
            <person name="Henrissat B."/>
            <person name="Kilian A."/>
            <person name="Kobayashi A.K."/>
            <person name="Koopmann E."/>
            <person name="Kourmpetis Y."/>
            <person name="Kuzniar A."/>
            <person name="Lindquist E."/>
            <person name="Lombard V."/>
            <person name="Maliepaard C."/>
            <person name="Martins N."/>
            <person name="Mehrabi R."/>
            <person name="Nap J.P.H."/>
            <person name="Ponomarenko A."/>
            <person name="Rudd J.J."/>
            <person name="Salamov A."/>
            <person name="Schmutz J."/>
            <person name="Schouten H.J."/>
            <person name="Shapiro H."/>
            <person name="Stergiopoulos I."/>
            <person name="Torriani S.F.F."/>
            <person name="Tu H."/>
            <person name="de Vries R.P."/>
            <person name="Waalwijk C."/>
            <person name="Ware S.B."/>
            <person name="Wiebenga A."/>
            <person name="Zwiers L.-H."/>
            <person name="Oliver R.P."/>
            <person name="Grigoriev I.V."/>
            <person name="Kema G.H.J."/>
        </authorList>
    </citation>
    <scope>NUCLEOTIDE SEQUENCE [LARGE SCALE GENOMIC DNA]</scope>
    <source>
        <strain evidence="4">CBS 115943 / IPO323</strain>
    </source>
</reference>
<accession>F9WWK0</accession>
<feature type="compositionally biased region" description="Polar residues" evidence="1">
    <location>
        <begin position="215"/>
        <end position="234"/>
    </location>
</feature>
<gene>
    <name evidence="3" type="ORF">MYCGRDRAFT_107285</name>
</gene>
<keyword evidence="4" id="KW-1185">Reference proteome</keyword>
<dbReference type="Gene3D" id="3.30.1370.110">
    <property type="match status" value="1"/>
</dbReference>
<dbReference type="PANTHER" id="PTHR46535:SF1">
    <property type="entry name" value="NEDD4-BINDING PROTEIN 2"/>
    <property type="match status" value="1"/>
</dbReference>
<protein>
    <recommendedName>
        <fullName evidence="2">Smr domain-containing protein</fullName>
    </recommendedName>
</protein>
<dbReference type="InterPro" id="IPR002625">
    <property type="entry name" value="Smr_dom"/>
</dbReference>
<dbReference type="PROSITE" id="PS50828">
    <property type="entry name" value="SMR"/>
    <property type="match status" value="1"/>
</dbReference>
<dbReference type="OrthoDB" id="443981at2759"/>
<dbReference type="HOGENOM" id="CLU_023589_0_0_1"/>
<proteinExistence type="predicted"/>
<evidence type="ECO:0000256" key="1">
    <source>
        <dbReference type="SAM" id="MobiDB-lite"/>
    </source>
</evidence>
<feature type="domain" description="Smr" evidence="2">
    <location>
        <begin position="447"/>
        <end position="534"/>
    </location>
</feature>
<dbReference type="InterPro" id="IPR052772">
    <property type="entry name" value="Endo/PolyKinase_Domain-Protein"/>
</dbReference>
<dbReference type="EMBL" id="CM001196">
    <property type="protein sequence ID" value="EGP91333.1"/>
    <property type="molecule type" value="Genomic_DNA"/>
</dbReference>
<dbReference type="RefSeq" id="XP_003856357.1">
    <property type="nucleotide sequence ID" value="XM_003856309.1"/>
</dbReference>
<dbReference type="STRING" id="336722.F9WWK0"/>
<dbReference type="eggNOG" id="KOG2401">
    <property type="taxonomic scope" value="Eukaryota"/>
</dbReference>
<dbReference type="GO" id="GO:0004519">
    <property type="term" value="F:endonuclease activity"/>
    <property type="evidence" value="ECO:0007669"/>
    <property type="project" value="TreeGrafter"/>
</dbReference>
<evidence type="ECO:0000259" key="2">
    <source>
        <dbReference type="PROSITE" id="PS50828"/>
    </source>
</evidence>
<dbReference type="GeneID" id="13402886"/>
<dbReference type="GO" id="GO:0005634">
    <property type="term" value="C:nucleus"/>
    <property type="evidence" value="ECO:0007669"/>
    <property type="project" value="TreeGrafter"/>
</dbReference>
<dbReference type="InParanoid" id="F9WWK0"/>
<dbReference type="Proteomes" id="UP000008062">
    <property type="component" value="Chromosome 1"/>
</dbReference>
<evidence type="ECO:0000313" key="4">
    <source>
        <dbReference type="Proteomes" id="UP000008062"/>
    </source>
</evidence>
<dbReference type="KEGG" id="ztr:MYCGRDRAFT_107285"/>
<feature type="compositionally biased region" description="Basic residues" evidence="1">
    <location>
        <begin position="197"/>
        <end position="209"/>
    </location>
</feature>
<evidence type="ECO:0000313" key="3">
    <source>
        <dbReference type="EMBL" id="EGP91333.1"/>
    </source>
</evidence>
<dbReference type="InterPro" id="IPR058864">
    <property type="entry name" value="UBA_10"/>
</dbReference>
<dbReference type="PANTHER" id="PTHR46535">
    <property type="entry name" value="NEDD4-BINDING PROTEIN 2"/>
    <property type="match status" value="1"/>
</dbReference>
<feature type="region of interest" description="Disordered" evidence="1">
    <location>
        <begin position="49"/>
        <end position="89"/>
    </location>
</feature>
<feature type="compositionally biased region" description="Basic and acidic residues" evidence="1">
    <location>
        <begin position="68"/>
        <end position="82"/>
    </location>
</feature>
<feature type="region of interest" description="Disordered" evidence="1">
    <location>
        <begin position="191"/>
        <end position="234"/>
    </location>
</feature>
<organism evidence="3 4">
    <name type="scientific">Zymoseptoria tritici (strain CBS 115943 / IPO323)</name>
    <name type="common">Speckled leaf blotch fungus</name>
    <name type="synonym">Septoria tritici</name>
    <dbReference type="NCBI Taxonomy" id="336722"/>
    <lineage>
        <taxon>Eukaryota</taxon>
        <taxon>Fungi</taxon>
        <taxon>Dikarya</taxon>
        <taxon>Ascomycota</taxon>
        <taxon>Pezizomycotina</taxon>
        <taxon>Dothideomycetes</taxon>
        <taxon>Dothideomycetidae</taxon>
        <taxon>Mycosphaerellales</taxon>
        <taxon>Mycosphaerellaceae</taxon>
        <taxon>Zymoseptoria</taxon>
    </lineage>
</organism>
<dbReference type="Pfam" id="PF26286">
    <property type="entry name" value="UBA_10"/>
    <property type="match status" value="1"/>
</dbReference>
<dbReference type="InterPro" id="IPR036063">
    <property type="entry name" value="Smr_dom_sf"/>
</dbReference>